<dbReference type="Pfam" id="PF13432">
    <property type="entry name" value="TPR_16"/>
    <property type="match status" value="2"/>
</dbReference>
<evidence type="ECO:0000256" key="5">
    <source>
        <dbReference type="ARBA" id="ARBA00022803"/>
    </source>
</evidence>
<dbReference type="RefSeq" id="WP_133879546.1">
    <property type="nucleotide sequence ID" value="NZ_MWIN01000022.1"/>
</dbReference>
<dbReference type="GO" id="GO:0006011">
    <property type="term" value="P:UDP-alpha-D-glucose metabolic process"/>
    <property type="evidence" value="ECO:0007669"/>
    <property type="project" value="InterPro"/>
</dbReference>
<evidence type="ECO:0000256" key="1">
    <source>
        <dbReference type="ARBA" id="ARBA00003476"/>
    </source>
</evidence>
<sequence length="1378" mass="150489">MRLRLGPTVCLALAMASVTGLAADAATGLIASQARYWEQKGRHDLARESWLKLLRADPGSAEALSGLAAAEIRSGRPEMAKQYIQGLRQLQPDHPDLRRLETALATGAATPGTASDGLAKARELARRQQYDQSIAEYQRLFGGKPPEGAVALEYWQTLGGAEGGWAEARTGLEKLVKANPDNADYRLALAQHLTYREETRRQGLDQLIELAESDAARQPVQPVWRQALLWMGGKPRDERYFQAYLRRYGDDTQVSSKLASARSGTAIAGATSDAPQVDARGRALKNAWTLFNAGNVEEAEKAFASMQRKNPRDAEALAGLGIIRLRQDRFAESRELLQQASRLSPGRARQWSGALASARFWEQVRLADTDRAAGRLPEAERRLRAAIAGSPETAAKEPSVRLSLADTLLAQGRYSDAEALYREALKQDAGNVDAARGLMASLSQSGRIADALLIYRDLTPEQQTRIGSVRSLQTLALRQQAAQALAHKDESGAEHLLREALAMDPQSTWPRLDLARLYLSQNRRADARSLIDALPTSGPQRGEASFIRALMASEEQNWYDGLMWLEQVPAAERNADMASVQQRLWVRYQTERAAVLGRLGRHDESLALLAGVERYARSPELVGAVSFAYTEAGESGRGLYLLRQELARNPDADPDLKLAYAGILLKLQQHAEFDAVVDQLARGPRLSLQQEGTLTEMRIAQRLRQADAVRQSGNVARAYDLLEPALRANPDDPRLVMALAALYEQAREPDRAVSLYRYAVKLDERNLDAYQGVVQSSLATGQDDEADRWLAQALRIAPDSGKLHALAGRVAKARGQDRRALAHFRRALELGPDGGGGGHGALRLQMLDTYLRPVSRASSTARTRPLHRSVRGDYSLSAPRRPVVSGNQGSLRKVATNVQDIELAQAQQSTPVYRRAEDLPPIPPPGYKLPRFEPPVNSGALKMDVPRTFIPPPMGPEPMQLRMDPTLRTRDYAKEEPAVPTTETDQILAEIAQIQSKRSTWAAGGVSFRNRDGVAGLDQLDDFELPVEVSLAGSAGRVNLRLVPVFLDAGSVKGAQLPLFGTLAFADTTGLSFDQNDAGIALGGSYQIGSFSVDAGSTPIGFEVGTVVGGVRWAPKFGNWILDMDVSRRPVTDSLLSYAGTRDPVSGRDFGGVTANGGRLEVTYDMGQVGLYALGGFHFYEGKNVEDNTATDVGAGAYLHVYKDSLQRVTVGVNITSFFFDENLRHYSFGHGGYFSPQRYVSFGIPVEWVGGQNRYSWKVYGAIGIQNFREDGAALYPGDSAAQAEIEAFAAANPDPVIATGYEANNNTGTGMSFGGQLEYLVAPHLVLGARAGFDNARDYDETRVMAYLRWSMSRDYGVQAPPQSVVPFSDYGKKLP</sequence>
<feature type="repeat" description="TPR" evidence="7">
    <location>
        <begin position="314"/>
        <end position="347"/>
    </location>
</feature>
<evidence type="ECO:0000259" key="9">
    <source>
        <dbReference type="Pfam" id="PF05420"/>
    </source>
</evidence>
<keyword evidence="5 7" id="KW-0802">TPR repeat</keyword>
<dbReference type="GO" id="GO:0030244">
    <property type="term" value="P:cellulose biosynthetic process"/>
    <property type="evidence" value="ECO:0007669"/>
    <property type="project" value="UniProtKB-KW"/>
</dbReference>
<dbReference type="SUPFAM" id="SSF48452">
    <property type="entry name" value="TPR-like"/>
    <property type="match status" value="3"/>
</dbReference>
<feature type="chain" id="PRO_5030099596" evidence="8">
    <location>
        <begin position="23"/>
        <end position="1378"/>
    </location>
</feature>
<dbReference type="InterPro" id="IPR008410">
    <property type="entry name" value="BCSC_C"/>
</dbReference>
<organism evidence="10 11">
    <name type="scientific">Panacagrimonas perspica</name>
    <dbReference type="NCBI Taxonomy" id="381431"/>
    <lineage>
        <taxon>Bacteria</taxon>
        <taxon>Pseudomonadati</taxon>
        <taxon>Pseudomonadota</taxon>
        <taxon>Gammaproteobacteria</taxon>
        <taxon>Nevskiales</taxon>
        <taxon>Nevskiaceae</taxon>
        <taxon>Panacagrimonas</taxon>
    </lineage>
</organism>
<evidence type="ECO:0000256" key="7">
    <source>
        <dbReference type="PROSITE-ProRule" id="PRU00339"/>
    </source>
</evidence>
<keyword evidence="4" id="KW-0677">Repeat</keyword>
<dbReference type="Proteomes" id="UP000295341">
    <property type="component" value="Unassembled WGS sequence"/>
</dbReference>
<evidence type="ECO:0000256" key="4">
    <source>
        <dbReference type="ARBA" id="ARBA00022737"/>
    </source>
</evidence>
<comment type="pathway">
    <text evidence="2">Glycan metabolism; bacterial cellulose biosynthesis.</text>
</comment>
<dbReference type="PANTHER" id="PTHR45586:SF1">
    <property type="entry name" value="LIPOPOLYSACCHARIDE ASSEMBLY PROTEIN B"/>
    <property type="match status" value="1"/>
</dbReference>
<dbReference type="InterPro" id="IPR051012">
    <property type="entry name" value="CellSynth/LPSAsmb/PSIAsmb"/>
</dbReference>
<name>A0A4R7PBQ1_9GAMM</name>
<keyword evidence="11" id="KW-1185">Reference proteome</keyword>
<dbReference type="Gene3D" id="1.25.40.10">
    <property type="entry name" value="Tetratricopeptide repeat domain"/>
    <property type="match status" value="5"/>
</dbReference>
<evidence type="ECO:0000313" key="11">
    <source>
        <dbReference type="Proteomes" id="UP000295341"/>
    </source>
</evidence>
<comment type="caution">
    <text evidence="10">The sequence shown here is derived from an EMBL/GenBank/DDBJ whole genome shotgun (WGS) entry which is preliminary data.</text>
</comment>
<dbReference type="OrthoDB" id="174989at2"/>
<feature type="repeat" description="TPR" evidence="7">
    <location>
        <begin position="801"/>
        <end position="834"/>
    </location>
</feature>
<dbReference type="InterPro" id="IPR019734">
    <property type="entry name" value="TPR_rpt"/>
</dbReference>
<reference evidence="10 11" key="1">
    <citation type="submission" date="2019-03" db="EMBL/GenBank/DDBJ databases">
        <title>Genomic Encyclopedia of Type Strains, Phase IV (KMG-IV): sequencing the most valuable type-strain genomes for metagenomic binning, comparative biology and taxonomic classification.</title>
        <authorList>
            <person name="Goeker M."/>
        </authorList>
    </citation>
    <scope>NUCLEOTIDE SEQUENCE [LARGE SCALE GENOMIC DNA]</scope>
    <source>
        <strain evidence="10 11">DSM 26377</strain>
    </source>
</reference>
<dbReference type="UniPathway" id="UPA00694"/>
<accession>A0A4R7PBQ1</accession>
<gene>
    <name evidence="10" type="ORF">DFR24_0268</name>
</gene>
<dbReference type="PROSITE" id="PS50005">
    <property type="entry name" value="TPR"/>
    <property type="match status" value="3"/>
</dbReference>
<evidence type="ECO:0000256" key="8">
    <source>
        <dbReference type="SAM" id="SignalP"/>
    </source>
</evidence>
<protein>
    <submittedName>
        <fullName evidence="10">Tetratricopeptide repeat protein</fullName>
    </submittedName>
</protein>
<keyword evidence="3 8" id="KW-0732">Signal</keyword>
<dbReference type="Pfam" id="PF05420">
    <property type="entry name" value="BCSC_C"/>
    <property type="match status" value="1"/>
</dbReference>
<dbReference type="InterPro" id="IPR003921">
    <property type="entry name" value="Cell_synth_C"/>
</dbReference>
<evidence type="ECO:0000256" key="2">
    <source>
        <dbReference type="ARBA" id="ARBA00005186"/>
    </source>
</evidence>
<comment type="function">
    <text evidence="1">Required for maximal bacterial cellulose synthesis.</text>
</comment>
<dbReference type="GO" id="GO:0019867">
    <property type="term" value="C:outer membrane"/>
    <property type="evidence" value="ECO:0007669"/>
    <property type="project" value="InterPro"/>
</dbReference>
<dbReference type="InterPro" id="IPR011990">
    <property type="entry name" value="TPR-like_helical_dom_sf"/>
</dbReference>
<dbReference type="EMBL" id="SOBT01000008">
    <property type="protein sequence ID" value="TDU30911.1"/>
    <property type="molecule type" value="Genomic_DNA"/>
</dbReference>
<keyword evidence="6" id="KW-0135">Cellulose biosynthesis</keyword>
<feature type="signal peptide" evidence="8">
    <location>
        <begin position="1"/>
        <end position="22"/>
    </location>
</feature>
<evidence type="ECO:0000256" key="6">
    <source>
        <dbReference type="ARBA" id="ARBA00022916"/>
    </source>
</evidence>
<evidence type="ECO:0000313" key="10">
    <source>
        <dbReference type="EMBL" id="TDU30911.1"/>
    </source>
</evidence>
<dbReference type="Pfam" id="PF14559">
    <property type="entry name" value="TPR_19"/>
    <property type="match status" value="3"/>
</dbReference>
<dbReference type="PANTHER" id="PTHR45586">
    <property type="entry name" value="TPR REPEAT-CONTAINING PROTEIN PA4667"/>
    <property type="match status" value="1"/>
</dbReference>
<feature type="repeat" description="TPR" evidence="7">
    <location>
        <begin position="733"/>
        <end position="766"/>
    </location>
</feature>
<dbReference type="PRINTS" id="PR01441">
    <property type="entry name" value="CELLSNTHASEC"/>
</dbReference>
<dbReference type="SMART" id="SM00028">
    <property type="entry name" value="TPR"/>
    <property type="match status" value="8"/>
</dbReference>
<evidence type="ECO:0000256" key="3">
    <source>
        <dbReference type="ARBA" id="ARBA00022729"/>
    </source>
</evidence>
<feature type="domain" description="Cellulose synthase operon C C-terminal" evidence="9">
    <location>
        <begin position="1019"/>
        <end position="1354"/>
    </location>
</feature>
<proteinExistence type="predicted"/>